<reference evidence="5 6" key="1">
    <citation type="journal article" date="2018" name="Proc. Natl. Acad. Sci. U.S.A.">
        <title>Draft genome sequence of Camellia sinensis var. sinensis provides insights into the evolution of the tea genome and tea quality.</title>
        <authorList>
            <person name="Wei C."/>
            <person name="Yang H."/>
            <person name="Wang S."/>
            <person name="Zhao J."/>
            <person name="Liu C."/>
            <person name="Gao L."/>
            <person name="Xia E."/>
            <person name="Lu Y."/>
            <person name="Tai Y."/>
            <person name="She G."/>
            <person name="Sun J."/>
            <person name="Cao H."/>
            <person name="Tong W."/>
            <person name="Gao Q."/>
            <person name="Li Y."/>
            <person name="Deng W."/>
            <person name="Jiang X."/>
            <person name="Wang W."/>
            <person name="Chen Q."/>
            <person name="Zhang S."/>
            <person name="Li H."/>
            <person name="Wu J."/>
            <person name="Wang P."/>
            <person name="Li P."/>
            <person name="Shi C."/>
            <person name="Zheng F."/>
            <person name="Jian J."/>
            <person name="Huang B."/>
            <person name="Shan D."/>
            <person name="Shi M."/>
            <person name="Fang C."/>
            <person name="Yue Y."/>
            <person name="Li F."/>
            <person name="Li D."/>
            <person name="Wei S."/>
            <person name="Han B."/>
            <person name="Jiang C."/>
            <person name="Yin Y."/>
            <person name="Xia T."/>
            <person name="Zhang Z."/>
            <person name="Bennetzen J.L."/>
            <person name="Zhao S."/>
            <person name="Wan X."/>
        </authorList>
    </citation>
    <scope>NUCLEOTIDE SEQUENCE [LARGE SCALE GENOMIC DNA]</scope>
    <source>
        <strain evidence="6">cv. Shuchazao</strain>
        <tissue evidence="5">Leaf</tissue>
    </source>
</reference>
<organism evidence="5 6">
    <name type="scientific">Camellia sinensis var. sinensis</name>
    <name type="common">China tea</name>
    <dbReference type="NCBI Taxonomy" id="542762"/>
    <lineage>
        <taxon>Eukaryota</taxon>
        <taxon>Viridiplantae</taxon>
        <taxon>Streptophyta</taxon>
        <taxon>Embryophyta</taxon>
        <taxon>Tracheophyta</taxon>
        <taxon>Spermatophyta</taxon>
        <taxon>Magnoliopsida</taxon>
        <taxon>eudicotyledons</taxon>
        <taxon>Gunneridae</taxon>
        <taxon>Pentapetalae</taxon>
        <taxon>asterids</taxon>
        <taxon>Ericales</taxon>
        <taxon>Theaceae</taxon>
        <taxon>Camellia</taxon>
    </lineage>
</organism>
<dbReference type="Pfam" id="PF03018">
    <property type="entry name" value="Dirigent"/>
    <property type="match status" value="1"/>
</dbReference>
<comment type="subcellular location">
    <subcellularLocation>
        <location evidence="4">Secreted</location>
        <location evidence="4">Extracellular space</location>
        <location evidence="4">Apoplast</location>
    </subcellularLocation>
</comment>
<dbReference type="GO" id="GO:0048046">
    <property type="term" value="C:apoplast"/>
    <property type="evidence" value="ECO:0007669"/>
    <property type="project" value="UniProtKB-SubCell"/>
</dbReference>
<evidence type="ECO:0000313" key="5">
    <source>
        <dbReference type="EMBL" id="THF94555.1"/>
    </source>
</evidence>
<keyword evidence="4" id="KW-0052">Apoplast</keyword>
<dbReference type="InterPro" id="IPR004265">
    <property type="entry name" value="Dirigent"/>
</dbReference>
<accession>A0A4S4D0I4</accession>
<comment type="subunit">
    <text evidence="2 4">Homodimer.</text>
</comment>
<evidence type="ECO:0000313" key="6">
    <source>
        <dbReference type="Proteomes" id="UP000306102"/>
    </source>
</evidence>
<gene>
    <name evidence="5" type="ORF">TEA_026449</name>
</gene>
<dbReference type="GO" id="GO:0009699">
    <property type="term" value="P:phenylpropanoid biosynthetic process"/>
    <property type="evidence" value="ECO:0007669"/>
    <property type="project" value="UniProtKB-ARBA"/>
</dbReference>
<feature type="chain" id="PRO_5020953060" description="Dirigent protein" evidence="4">
    <location>
        <begin position="18"/>
        <end position="189"/>
    </location>
</feature>
<dbReference type="EMBL" id="SDRB02013623">
    <property type="protein sequence ID" value="THF94555.1"/>
    <property type="molecule type" value="Genomic_DNA"/>
</dbReference>
<sequence length="189" mass="20727">MMRKLGTIVVLCSMAIAMPVFCSIAEDPKEVEQWFHDLTTKADQKVTKLHFYFQDLRGITTTMVAQSNTSLTSPTFFGLTYMVDDPLTVGPSQASKVVGRAQGLYGSSSKEDMRLFMAIDIVFTDGTYNGSTLTVLGSNPITQTKRELPVIGGTGVFRLARGVALLNTYFFNAALGNATVEYTVIVQHY</sequence>
<evidence type="ECO:0000256" key="4">
    <source>
        <dbReference type="RuleBase" id="RU363099"/>
    </source>
</evidence>
<dbReference type="Gene3D" id="2.40.480.10">
    <property type="entry name" value="Allene oxide cyclase-like"/>
    <property type="match status" value="1"/>
</dbReference>
<comment type="caution">
    <text evidence="5">The sequence shown here is derived from an EMBL/GenBank/DDBJ whole genome shotgun (WGS) entry which is preliminary data.</text>
</comment>
<dbReference type="InterPro" id="IPR044859">
    <property type="entry name" value="Allene_oxi_cyc_Dirigent"/>
</dbReference>
<keyword evidence="4" id="KW-0732">Signal</keyword>
<keyword evidence="3 4" id="KW-0964">Secreted</keyword>
<comment type="similarity">
    <text evidence="1 4">Belongs to the plant dirigent protein family.</text>
</comment>
<dbReference type="PANTHER" id="PTHR21495">
    <property type="entry name" value="NUCLEOPORIN-RELATED"/>
    <property type="match status" value="1"/>
</dbReference>
<comment type="function">
    <text evidence="4">Dirigent proteins impart stereoselectivity on the phenoxy radical-coupling reaction, yielding optically active lignans from two molecules of coniferyl alcohol in the biosynthesis of lignans, flavonolignans, and alkaloids and thus plays a central role in plant secondary metabolism.</text>
</comment>
<keyword evidence="6" id="KW-1185">Reference proteome</keyword>
<protein>
    <recommendedName>
        <fullName evidence="4">Dirigent protein</fullName>
    </recommendedName>
</protein>
<dbReference type="Proteomes" id="UP000306102">
    <property type="component" value="Unassembled WGS sequence"/>
</dbReference>
<name>A0A4S4D0I4_CAMSN</name>
<proteinExistence type="inferred from homology"/>
<feature type="signal peptide" evidence="4">
    <location>
        <begin position="1"/>
        <end position="17"/>
    </location>
</feature>
<evidence type="ECO:0000256" key="1">
    <source>
        <dbReference type="ARBA" id="ARBA00010746"/>
    </source>
</evidence>
<dbReference type="AlphaFoldDB" id="A0A4S4D0I4"/>
<evidence type="ECO:0000256" key="3">
    <source>
        <dbReference type="ARBA" id="ARBA00022525"/>
    </source>
</evidence>
<evidence type="ECO:0000256" key="2">
    <source>
        <dbReference type="ARBA" id="ARBA00011738"/>
    </source>
</evidence>